<dbReference type="AlphaFoldDB" id="T1IIQ0"/>
<dbReference type="eggNOG" id="KOG1178">
    <property type="taxonomic scope" value="Eukaryota"/>
</dbReference>
<dbReference type="CDD" id="cd05930">
    <property type="entry name" value="A_NRPS"/>
    <property type="match status" value="1"/>
</dbReference>
<dbReference type="EMBL" id="JH430212">
    <property type="status" value="NOT_ANNOTATED_CDS"/>
    <property type="molecule type" value="Genomic_DNA"/>
</dbReference>
<reference evidence="5" key="1">
    <citation type="submission" date="2011-05" db="EMBL/GenBank/DDBJ databases">
        <authorList>
            <person name="Richards S.R."/>
            <person name="Qu J."/>
            <person name="Jiang H."/>
            <person name="Jhangiani S.N."/>
            <person name="Agravi P."/>
            <person name="Goodspeed R."/>
            <person name="Gross S."/>
            <person name="Mandapat C."/>
            <person name="Jackson L."/>
            <person name="Mathew T."/>
            <person name="Pu L."/>
            <person name="Thornton R."/>
            <person name="Saada N."/>
            <person name="Wilczek-Boney K.B."/>
            <person name="Lee S."/>
            <person name="Kovar C."/>
            <person name="Wu Y."/>
            <person name="Scherer S.E."/>
            <person name="Worley K.C."/>
            <person name="Muzny D.M."/>
            <person name="Gibbs R."/>
        </authorList>
    </citation>
    <scope>NUCLEOTIDE SEQUENCE</scope>
    <source>
        <strain evidence="5">Brora</strain>
    </source>
</reference>
<dbReference type="PANTHER" id="PTHR44845:SF6">
    <property type="entry name" value="BETA-ALANINE-ACTIVATING ENZYME"/>
    <property type="match status" value="1"/>
</dbReference>
<dbReference type="InterPro" id="IPR000873">
    <property type="entry name" value="AMP-dep_synth/lig_dom"/>
</dbReference>
<dbReference type="STRING" id="126957.T1IIQ0"/>
<dbReference type="HOGENOM" id="CLU_000022_2_12_1"/>
<evidence type="ECO:0000259" key="3">
    <source>
        <dbReference type="Pfam" id="PF00501"/>
    </source>
</evidence>
<keyword evidence="2" id="KW-0597">Phosphoprotein</keyword>
<dbReference type="Gene3D" id="3.40.50.12780">
    <property type="entry name" value="N-terminal domain of ligase-like"/>
    <property type="match status" value="1"/>
</dbReference>
<dbReference type="OMA" id="VMDLYPC"/>
<dbReference type="PROSITE" id="PS00455">
    <property type="entry name" value="AMP_BINDING"/>
    <property type="match status" value="1"/>
</dbReference>
<evidence type="ECO:0000256" key="1">
    <source>
        <dbReference type="ARBA" id="ARBA00022450"/>
    </source>
</evidence>
<name>T1IIQ0_STRMM</name>
<keyword evidence="1" id="KW-0596">Phosphopantetheine</keyword>
<accession>T1IIQ0</accession>
<dbReference type="Gene3D" id="3.30.300.30">
    <property type="match status" value="1"/>
</dbReference>
<dbReference type="SUPFAM" id="SSF56801">
    <property type="entry name" value="Acetyl-CoA synthetase-like"/>
    <property type="match status" value="1"/>
</dbReference>
<dbReference type="Pfam" id="PF00501">
    <property type="entry name" value="AMP-binding"/>
    <property type="match status" value="1"/>
</dbReference>
<keyword evidence="5" id="KW-1185">Reference proteome</keyword>
<proteinExistence type="predicted"/>
<reference evidence="4" key="2">
    <citation type="submission" date="2015-02" db="UniProtKB">
        <authorList>
            <consortium name="EnsemblMetazoa"/>
        </authorList>
    </citation>
    <scope>IDENTIFICATION</scope>
</reference>
<dbReference type="InterPro" id="IPR042099">
    <property type="entry name" value="ANL_N_sf"/>
</dbReference>
<dbReference type="PhylomeDB" id="T1IIQ0"/>
<dbReference type="InterPro" id="IPR045851">
    <property type="entry name" value="AMP-bd_C_sf"/>
</dbReference>
<dbReference type="InterPro" id="IPR020845">
    <property type="entry name" value="AMP-binding_CS"/>
</dbReference>
<dbReference type="PANTHER" id="PTHR44845">
    <property type="entry name" value="CARRIER DOMAIN-CONTAINING PROTEIN"/>
    <property type="match status" value="1"/>
</dbReference>
<organism evidence="4 5">
    <name type="scientific">Strigamia maritima</name>
    <name type="common">European centipede</name>
    <name type="synonym">Geophilus maritimus</name>
    <dbReference type="NCBI Taxonomy" id="126957"/>
    <lineage>
        <taxon>Eukaryota</taxon>
        <taxon>Metazoa</taxon>
        <taxon>Ecdysozoa</taxon>
        <taxon>Arthropoda</taxon>
        <taxon>Myriapoda</taxon>
        <taxon>Chilopoda</taxon>
        <taxon>Pleurostigmophora</taxon>
        <taxon>Geophilomorpha</taxon>
        <taxon>Linotaeniidae</taxon>
        <taxon>Strigamia</taxon>
    </lineage>
</organism>
<dbReference type="EnsemblMetazoa" id="SMAR000753-RA">
    <property type="protein sequence ID" value="SMAR000753-PA"/>
    <property type="gene ID" value="SMAR000753"/>
</dbReference>
<evidence type="ECO:0000313" key="4">
    <source>
        <dbReference type="EnsemblMetazoa" id="SMAR000753-PA"/>
    </source>
</evidence>
<evidence type="ECO:0000256" key="2">
    <source>
        <dbReference type="ARBA" id="ARBA00022553"/>
    </source>
</evidence>
<protein>
    <recommendedName>
        <fullName evidence="3">AMP-dependent synthetase/ligase domain-containing protein</fullName>
    </recommendedName>
</protein>
<feature type="domain" description="AMP-dependent synthetase/ligase" evidence="3">
    <location>
        <begin position="37"/>
        <end position="398"/>
    </location>
</feature>
<evidence type="ECO:0000313" key="5">
    <source>
        <dbReference type="Proteomes" id="UP000014500"/>
    </source>
</evidence>
<sequence length="595" mass="67375">MEQSSVLYGPDQEINETSQLLHRLFEDYLHSHPEIAHKVALTFYNNSVTFEELNHEANKLARILSDSLNNDNNREESNSTNIIGVFLPPSDDLIVVLFAILKLGASYLPLDSTFSDSRFSHILADARPLAVISTRKNSSRVSKSWNGLIIHFEDLKLQQIENELSDENLESKEMIDPNPLIAAVLYTSGSTGLPKGVALSYSAILNRFKWQWTAFPFSENETCILKTTVSFVDSVSEIFGSLLQGKRLVIVSREDVKNTPVLVDILEKYQVERLMLVPSLLISIFLFTRMSPQNIRLPKMRLIISSAETVTIEFLREFFQVFPEGKIFANFYGSTEITDVTFSVFECPQDIQDKTVESKVPIGTPIMNTNIYILDKNRKIAPLGQIGEIFVSGKNVSRYLNQPDDFENPDSKFIRNQVDFKTGHHLLYNTGDFGRLINGTLLYEGRTDSQIKIRGQRVDLSEIERAIVAVPNVVSAVVLCYHTGKHDQTVLAFYTTQNNLDESELNKILLDKLPSHMLPLVLQVDVFPLLHNGKIDRQMLLSQFEANAQANLENDMDSNFRNIHVVQFIEKEIVHIAEVNDFDAVLTTNTSPLTQ</sequence>
<dbReference type="Proteomes" id="UP000014500">
    <property type="component" value="Unassembled WGS sequence"/>
</dbReference>